<comment type="similarity">
    <text evidence="2 6">Belongs to the GDT1 family.</text>
</comment>
<evidence type="ECO:0000313" key="7">
    <source>
        <dbReference type="EMBL" id="RUO43634.1"/>
    </source>
</evidence>
<feature type="transmembrane region" description="Helical" evidence="6">
    <location>
        <begin position="130"/>
        <end position="152"/>
    </location>
</feature>
<protein>
    <recommendedName>
        <fullName evidence="6">GDT1 family protein</fullName>
    </recommendedName>
</protein>
<gene>
    <name evidence="7" type="ORF">CWE15_00070</name>
</gene>
<dbReference type="RefSeq" id="WP_126756028.1">
    <property type="nucleotide sequence ID" value="NZ_PIPQ01000001.1"/>
</dbReference>
<comment type="caution">
    <text evidence="7">The sequence shown here is derived from an EMBL/GenBank/DDBJ whole genome shotgun (WGS) entry which is preliminary data.</text>
</comment>
<feature type="transmembrane region" description="Helical" evidence="6">
    <location>
        <begin position="67"/>
        <end position="85"/>
    </location>
</feature>
<keyword evidence="5 6" id="KW-0472">Membrane</keyword>
<evidence type="ECO:0000256" key="5">
    <source>
        <dbReference type="ARBA" id="ARBA00023136"/>
    </source>
</evidence>
<accession>A0A432X8H5</accession>
<dbReference type="EMBL" id="PIPQ01000001">
    <property type="protein sequence ID" value="RUO43634.1"/>
    <property type="molecule type" value="Genomic_DNA"/>
</dbReference>
<dbReference type="Proteomes" id="UP000286976">
    <property type="component" value="Unassembled WGS sequence"/>
</dbReference>
<dbReference type="GO" id="GO:0046873">
    <property type="term" value="F:metal ion transmembrane transporter activity"/>
    <property type="evidence" value="ECO:0007669"/>
    <property type="project" value="InterPro"/>
</dbReference>
<dbReference type="GO" id="GO:0016020">
    <property type="term" value="C:membrane"/>
    <property type="evidence" value="ECO:0007669"/>
    <property type="project" value="UniProtKB-SubCell"/>
</dbReference>
<dbReference type="PANTHER" id="PTHR12608">
    <property type="entry name" value="TRANSMEMBRANE PROTEIN HTP-1 RELATED"/>
    <property type="match status" value="1"/>
</dbReference>
<comment type="subcellular location">
    <subcellularLocation>
        <location evidence="1 6">Membrane</location>
        <topology evidence="1 6">Multi-pass membrane protein</topology>
    </subcellularLocation>
</comment>
<evidence type="ECO:0000313" key="8">
    <source>
        <dbReference type="Proteomes" id="UP000286976"/>
    </source>
</evidence>
<feature type="transmembrane region" description="Helical" evidence="6">
    <location>
        <begin position="34"/>
        <end position="61"/>
    </location>
</feature>
<evidence type="ECO:0000256" key="1">
    <source>
        <dbReference type="ARBA" id="ARBA00004141"/>
    </source>
</evidence>
<feature type="transmembrane region" description="Helical" evidence="6">
    <location>
        <begin position="164"/>
        <end position="185"/>
    </location>
</feature>
<dbReference type="AlphaFoldDB" id="A0A432X8H5"/>
<organism evidence="7 8">
    <name type="scientific">Aliidiomarina taiwanensis</name>
    <dbReference type="NCBI Taxonomy" id="946228"/>
    <lineage>
        <taxon>Bacteria</taxon>
        <taxon>Pseudomonadati</taxon>
        <taxon>Pseudomonadota</taxon>
        <taxon>Gammaproteobacteria</taxon>
        <taxon>Alteromonadales</taxon>
        <taxon>Idiomarinaceae</taxon>
        <taxon>Aliidiomarina</taxon>
    </lineage>
</organism>
<evidence type="ECO:0000256" key="2">
    <source>
        <dbReference type="ARBA" id="ARBA00009190"/>
    </source>
</evidence>
<name>A0A432X8H5_9GAMM</name>
<evidence type="ECO:0000256" key="3">
    <source>
        <dbReference type="ARBA" id="ARBA00022692"/>
    </source>
</evidence>
<dbReference type="Pfam" id="PF01169">
    <property type="entry name" value="GDT1"/>
    <property type="match status" value="2"/>
</dbReference>
<dbReference type="PANTHER" id="PTHR12608:SF1">
    <property type="entry name" value="TRANSMEMBRANE PROTEIN 165"/>
    <property type="match status" value="1"/>
</dbReference>
<keyword evidence="4 6" id="KW-1133">Transmembrane helix</keyword>
<keyword evidence="8" id="KW-1185">Reference proteome</keyword>
<sequence>MEAFWMSLATVGLAEVGDRSMFLALLLGLRKQRLVPIFLGMSLGVTANLAVAGMIGMVLFSWFEGSWHQWLMGLVFIGMGIWMLMPEKEDEVQGISAQGAFWAAAVLFFISEMADKTQLAVVALAGNFQAFFPVVLGGALGLLLVTGPALWFGNRFAERLPIKLIQRMGAVLFFGFGLFVLAQAAS</sequence>
<keyword evidence="3 6" id="KW-0812">Transmembrane</keyword>
<evidence type="ECO:0000256" key="6">
    <source>
        <dbReference type="RuleBase" id="RU365102"/>
    </source>
</evidence>
<feature type="transmembrane region" description="Helical" evidence="6">
    <location>
        <begin position="92"/>
        <end position="110"/>
    </location>
</feature>
<feature type="transmembrane region" description="Helical" evidence="6">
    <location>
        <begin position="6"/>
        <end position="27"/>
    </location>
</feature>
<reference evidence="7 8" key="1">
    <citation type="journal article" date="2011" name="Front. Microbiol.">
        <title>Genomic signatures of strain selection and enhancement in Bacillus atrophaeus var. globigii, a historical biowarfare simulant.</title>
        <authorList>
            <person name="Gibbons H.S."/>
            <person name="Broomall S.M."/>
            <person name="McNew L.A."/>
            <person name="Daligault H."/>
            <person name="Chapman C."/>
            <person name="Bruce D."/>
            <person name="Karavis M."/>
            <person name="Krepps M."/>
            <person name="McGregor P.A."/>
            <person name="Hong C."/>
            <person name="Park K.H."/>
            <person name="Akmal A."/>
            <person name="Feldman A."/>
            <person name="Lin J.S."/>
            <person name="Chang W.E."/>
            <person name="Higgs B.W."/>
            <person name="Demirev P."/>
            <person name="Lindquist J."/>
            <person name="Liem A."/>
            <person name="Fochler E."/>
            <person name="Read T.D."/>
            <person name="Tapia R."/>
            <person name="Johnson S."/>
            <person name="Bishop-Lilly K.A."/>
            <person name="Detter C."/>
            <person name="Han C."/>
            <person name="Sozhamannan S."/>
            <person name="Rosenzweig C.N."/>
            <person name="Skowronski E.W."/>
        </authorList>
    </citation>
    <scope>NUCLEOTIDE SEQUENCE [LARGE SCALE GENOMIC DNA]</scope>
    <source>
        <strain evidence="7 8">AIT1</strain>
    </source>
</reference>
<proteinExistence type="inferred from homology"/>
<dbReference type="InterPro" id="IPR001727">
    <property type="entry name" value="GDT1-like"/>
</dbReference>
<evidence type="ECO:0000256" key="4">
    <source>
        <dbReference type="ARBA" id="ARBA00022989"/>
    </source>
</evidence>
<dbReference type="OrthoDB" id="9801356at2"/>